<accession>A0ABS7ZR62</accession>
<dbReference type="Proteomes" id="UP000714380">
    <property type="component" value="Unassembled WGS sequence"/>
</dbReference>
<gene>
    <name evidence="1" type="ORF">I9W95_05055</name>
</gene>
<dbReference type="RefSeq" id="WP_225672496.1">
    <property type="nucleotide sequence ID" value="NZ_JAEDAH010000020.1"/>
</dbReference>
<evidence type="ECO:0000313" key="1">
    <source>
        <dbReference type="EMBL" id="MCA6062971.1"/>
    </source>
</evidence>
<proteinExistence type="predicted"/>
<protein>
    <submittedName>
        <fullName evidence="1">DUF2164 domain-containing protein</fullName>
    </submittedName>
</protein>
<reference evidence="1 2" key="1">
    <citation type="submission" date="2020-12" db="EMBL/GenBank/DDBJ databases">
        <title>Novel Thalassolituus-related marine hydrocarbonoclastic bacteria mediated algae-derived hydrocarbons mineralization in twilight zone of the northern South China Sea.</title>
        <authorList>
            <person name="Dong C."/>
        </authorList>
    </citation>
    <scope>NUCLEOTIDE SEQUENCE [LARGE SCALE GENOMIC DNA]</scope>
    <source>
        <strain evidence="1 2">IMCC1826</strain>
    </source>
</reference>
<organism evidence="1 2">
    <name type="scientific">Thalassolituus marinus</name>
    <dbReference type="NCBI Taxonomy" id="671053"/>
    <lineage>
        <taxon>Bacteria</taxon>
        <taxon>Pseudomonadati</taxon>
        <taxon>Pseudomonadota</taxon>
        <taxon>Gammaproteobacteria</taxon>
        <taxon>Oceanospirillales</taxon>
        <taxon>Oceanospirillaceae</taxon>
        <taxon>Thalassolituus</taxon>
    </lineage>
</organism>
<keyword evidence="2" id="KW-1185">Reference proteome</keyword>
<evidence type="ECO:0000313" key="2">
    <source>
        <dbReference type="Proteomes" id="UP000714380"/>
    </source>
</evidence>
<dbReference type="EMBL" id="JAEDAH010000020">
    <property type="protein sequence ID" value="MCA6062971.1"/>
    <property type="molecule type" value="Genomic_DNA"/>
</dbReference>
<dbReference type="InterPro" id="IPR018680">
    <property type="entry name" value="DUF2164"/>
</dbReference>
<comment type="caution">
    <text evidence="1">The sequence shown here is derived from an EMBL/GenBank/DDBJ whole genome shotgun (WGS) entry which is preliminary data.</text>
</comment>
<dbReference type="Pfam" id="PF09932">
    <property type="entry name" value="DUF2164"/>
    <property type="match status" value="1"/>
</dbReference>
<name>A0ABS7ZR62_9GAMM</name>
<sequence length="80" mass="9216">MEGMTFSREEKERMVAKVQAYFEREMDQSLGGFEAEFLIDFFASEMGAFFYNRGLYDAEAAITAKLADISDQLLELERPL</sequence>